<dbReference type="Proteomes" id="UP000674143">
    <property type="component" value="Chromosome 8"/>
</dbReference>
<sequence>MAQLSRDEVHTYAEAMIAAIQTPEFQARVCAAMSREPIPADAEAVMVRYEEVQADYFTHHYRTDPGSNSSSVSAGAGSRGISGASVSAQPAQDAAEGLLQEVSDMSLHKTSDAPTLDGAHIVEQLKKAASVYKGAETLRLITQLCLLIEAQVTALPATVPALRHLYKNHMHGAHTMAQAGGGHNVSPTANAPAQVRGFLDMAMRTLNPKQRETLERVQQTMRSGRTPSPEDVRDMLLIQRHLGAVAKTMQKFGQTPSSNARGGGPDVK</sequence>
<evidence type="ECO:0000313" key="2">
    <source>
        <dbReference type="EMBL" id="KAG5486453.1"/>
    </source>
</evidence>
<protein>
    <submittedName>
        <fullName evidence="2">Uncharacterized protein</fullName>
    </submittedName>
</protein>
<dbReference type="RefSeq" id="XP_067065519.1">
    <property type="nucleotide sequence ID" value="XM_067209276.1"/>
</dbReference>
<feature type="region of interest" description="Disordered" evidence="1">
    <location>
        <begin position="60"/>
        <end position="87"/>
    </location>
</feature>
<comment type="caution">
    <text evidence="2">The sequence shown here is derived from an EMBL/GenBank/DDBJ whole genome shotgun (WGS) entry which is preliminary data.</text>
</comment>
<dbReference type="SMR" id="A0A836HRW4"/>
<keyword evidence="3" id="KW-1185">Reference proteome</keyword>
<evidence type="ECO:0000313" key="3">
    <source>
        <dbReference type="Proteomes" id="UP000674143"/>
    </source>
</evidence>
<feature type="compositionally biased region" description="Low complexity" evidence="1">
    <location>
        <begin position="66"/>
        <end position="87"/>
    </location>
</feature>
<dbReference type="AlphaFoldDB" id="A0A836HRW4"/>
<evidence type="ECO:0000256" key="1">
    <source>
        <dbReference type="SAM" id="MobiDB-lite"/>
    </source>
</evidence>
<dbReference type="GeneID" id="92363210"/>
<proteinExistence type="predicted"/>
<name>A0A836HRW4_9TRYP</name>
<accession>A0A836HRW4</accession>
<organism evidence="2 3">
    <name type="scientific">Leishmania orientalis</name>
    <dbReference type="NCBI Taxonomy" id="2249476"/>
    <lineage>
        <taxon>Eukaryota</taxon>
        <taxon>Discoba</taxon>
        <taxon>Euglenozoa</taxon>
        <taxon>Kinetoplastea</taxon>
        <taxon>Metakinetoplastina</taxon>
        <taxon>Trypanosomatida</taxon>
        <taxon>Trypanosomatidae</taxon>
        <taxon>Leishmaniinae</taxon>
        <taxon>Leishmania</taxon>
    </lineage>
</organism>
<reference evidence="2 3" key="1">
    <citation type="submission" date="2021-02" db="EMBL/GenBank/DDBJ databases">
        <title>Leishmania (Mundinia) orientalis Genome sequencing and assembly.</title>
        <authorList>
            <person name="Almutairi H."/>
            <person name="Gatherer D."/>
        </authorList>
    </citation>
    <scope>NUCLEOTIDE SEQUENCE [LARGE SCALE GENOMIC DNA]</scope>
    <source>
        <strain evidence="2">LSCM4</strain>
    </source>
</reference>
<dbReference type="KEGG" id="loi:92363210"/>
<gene>
    <name evidence="2" type="ORF">LSCM4_07384</name>
</gene>
<dbReference type="EMBL" id="JAFHLR010000008">
    <property type="protein sequence ID" value="KAG5486453.1"/>
    <property type="molecule type" value="Genomic_DNA"/>
</dbReference>